<gene>
    <name evidence="2" type="primary">WBGene00276728</name>
</gene>
<organism evidence="2 3">
    <name type="scientific">Pristionchus pacificus</name>
    <name type="common">Parasitic nematode worm</name>
    <dbReference type="NCBI Taxonomy" id="54126"/>
    <lineage>
        <taxon>Eukaryota</taxon>
        <taxon>Metazoa</taxon>
        <taxon>Ecdysozoa</taxon>
        <taxon>Nematoda</taxon>
        <taxon>Chromadorea</taxon>
        <taxon>Rhabditida</taxon>
        <taxon>Rhabditina</taxon>
        <taxon>Diplogasteromorpha</taxon>
        <taxon>Diplogasteroidea</taxon>
        <taxon>Neodiplogasteridae</taxon>
        <taxon>Pristionchus</taxon>
    </lineage>
</organism>
<dbReference type="AlphaFoldDB" id="A0A2A6CFJ7"/>
<sequence length="123" mass="12789">AKWRETDSDLPRSLLRGGRRRIDSGCDHCKPISSTSSAGSSGTTPSGEGGSTTREPTGDRAKFMGYVTRASSAAPAAAASTAEGAAINGKDVGSTIHKLHSTPTTTLIYDDDTKGLRMFIPSM</sequence>
<keyword evidence="3" id="KW-1185">Reference proteome</keyword>
<evidence type="ECO:0000313" key="3">
    <source>
        <dbReference type="Proteomes" id="UP000005239"/>
    </source>
</evidence>
<feature type="compositionally biased region" description="Basic and acidic residues" evidence="1">
    <location>
        <begin position="20"/>
        <end position="30"/>
    </location>
</feature>
<accession>A0A2A6CFJ7</accession>
<proteinExistence type="predicted"/>
<evidence type="ECO:0000256" key="1">
    <source>
        <dbReference type="SAM" id="MobiDB-lite"/>
    </source>
</evidence>
<accession>A0A8R1YUP1</accession>
<feature type="compositionally biased region" description="Low complexity" evidence="1">
    <location>
        <begin position="33"/>
        <end position="46"/>
    </location>
</feature>
<feature type="region of interest" description="Disordered" evidence="1">
    <location>
        <begin position="1"/>
        <end position="60"/>
    </location>
</feature>
<name>A0A2A6CFJ7_PRIPA</name>
<protein>
    <submittedName>
        <fullName evidence="2">Uncharacterized protein</fullName>
    </submittedName>
</protein>
<dbReference type="Proteomes" id="UP000005239">
    <property type="component" value="Unassembled WGS sequence"/>
</dbReference>
<feature type="compositionally biased region" description="Basic and acidic residues" evidence="1">
    <location>
        <begin position="1"/>
        <end position="10"/>
    </location>
</feature>
<reference evidence="2" key="2">
    <citation type="submission" date="2022-06" db="UniProtKB">
        <authorList>
            <consortium name="EnsemblMetazoa"/>
        </authorList>
    </citation>
    <scope>IDENTIFICATION</scope>
    <source>
        <strain evidence="2">PS312</strain>
    </source>
</reference>
<dbReference type="EnsemblMetazoa" id="PPA38359.1">
    <property type="protein sequence ID" value="PPA38359.1"/>
    <property type="gene ID" value="WBGene00276728"/>
</dbReference>
<reference evidence="3" key="1">
    <citation type="journal article" date="2008" name="Nat. Genet.">
        <title>The Pristionchus pacificus genome provides a unique perspective on nematode lifestyle and parasitism.</title>
        <authorList>
            <person name="Dieterich C."/>
            <person name="Clifton S.W."/>
            <person name="Schuster L.N."/>
            <person name="Chinwalla A."/>
            <person name="Delehaunty K."/>
            <person name="Dinkelacker I."/>
            <person name="Fulton L."/>
            <person name="Fulton R."/>
            <person name="Godfrey J."/>
            <person name="Minx P."/>
            <person name="Mitreva M."/>
            <person name="Roeseler W."/>
            <person name="Tian H."/>
            <person name="Witte H."/>
            <person name="Yang S.P."/>
            <person name="Wilson R.K."/>
            <person name="Sommer R.J."/>
        </authorList>
    </citation>
    <scope>NUCLEOTIDE SEQUENCE [LARGE SCALE GENOMIC DNA]</scope>
    <source>
        <strain evidence="3">PS312</strain>
    </source>
</reference>
<evidence type="ECO:0000313" key="2">
    <source>
        <dbReference type="EnsemblMetazoa" id="PPA38359.1"/>
    </source>
</evidence>